<evidence type="ECO:0000313" key="1">
    <source>
        <dbReference type="EMBL" id="MCQ8240542.1"/>
    </source>
</evidence>
<dbReference type="RefSeq" id="WP_422919291.1">
    <property type="nucleotide sequence ID" value="NZ_JAMZEJ010000004.1"/>
</dbReference>
<accession>A0ABT1VW10</accession>
<reference evidence="1 2" key="1">
    <citation type="submission" date="2022-06" db="EMBL/GenBank/DDBJ databases">
        <title>Rhizosaccharibacter gen. nov. sp. nov. KSS12, endophytic bacteria isolated from sugarcane.</title>
        <authorList>
            <person name="Pitiwittayakul N."/>
        </authorList>
    </citation>
    <scope>NUCLEOTIDE SEQUENCE [LARGE SCALE GENOMIC DNA]</scope>
    <source>
        <strain evidence="1 2">KSS12</strain>
    </source>
</reference>
<sequence length="294" mass="33617">MAYFLFVDESGQDHKASPYEVLAGIAVHDRDMGRLSQEARQLELRHFGRRYAGGENEVKGKVLLKKKVFQHVNLNCLVSPDEVVSLAKAALDDGRNARIRELKALGLAKVAFVKDIFELCHKCHCKVFASIIETDAPNTATTGLRKDYAYLFERFYYYLKDKKDEQGIIVFDELEKSKSHILVDQMHQYFVNTSTGKQRSGKIVPEPFFVHSHLTTGVQFADLAAYVISWGLRLPKMNKPARQELEVFSRQVSGMRVNLQAKRNRQSFWISSFAHISDLRTNMERISELALEEG</sequence>
<gene>
    <name evidence="1" type="ORF">NFI88_06745</name>
</gene>
<evidence type="ECO:0000313" key="2">
    <source>
        <dbReference type="Proteomes" id="UP001524547"/>
    </source>
</evidence>
<dbReference type="InterPro" id="IPR024524">
    <property type="entry name" value="DUF3800"/>
</dbReference>
<dbReference type="Pfam" id="PF12686">
    <property type="entry name" value="DUF3800"/>
    <property type="match status" value="1"/>
</dbReference>
<name>A0ABT1VW10_9PROT</name>
<organism evidence="1 2">
    <name type="scientific">Rhizosaccharibacter radicis</name>
    <dbReference type="NCBI Taxonomy" id="2782605"/>
    <lineage>
        <taxon>Bacteria</taxon>
        <taxon>Pseudomonadati</taxon>
        <taxon>Pseudomonadota</taxon>
        <taxon>Alphaproteobacteria</taxon>
        <taxon>Acetobacterales</taxon>
        <taxon>Acetobacteraceae</taxon>
        <taxon>Rhizosaccharibacter</taxon>
    </lineage>
</organism>
<protein>
    <submittedName>
        <fullName evidence="1">DUF3800 domain-containing protein</fullName>
    </submittedName>
</protein>
<comment type="caution">
    <text evidence="1">The sequence shown here is derived from an EMBL/GenBank/DDBJ whole genome shotgun (WGS) entry which is preliminary data.</text>
</comment>
<keyword evidence="2" id="KW-1185">Reference proteome</keyword>
<dbReference type="Proteomes" id="UP001524547">
    <property type="component" value="Unassembled WGS sequence"/>
</dbReference>
<proteinExistence type="predicted"/>
<dbReference type="EMBL" id="JAMZEJ010000004">
    <property type="protein sequence ID" value="MCQ8240542.1"/>
    <property type="molecule type" value="Genomic_DNA"/>
</dbReference>